<comment type="caution">
    <text evidence="1">The sequence shown here is derived from an EMBL/GenBank/DDBJ whole genome shotgun (WGS) entry which is preliminary data.</text>
</comment>
<evidence type="ECO:0000313" key="2">
    <source>
        <dbReference type="Proteomes" id="UP000218887"/>
    </source>
</evidence>
<dbReference type="InterPro" id="IPR030910">
    <property type="entry name" value="SLAP_dom"/>
</dbReference>
<name>A0A2A2IC33_9BACI</name>
<gene>
    <name evidence="1" type="ORF">CIL05_14720</name>
</gene>
<dbReference type="NCBIfam" id="TIGR04398">
    <property type="entry name" value="SLAP_DUP"/>
    <property type="match status" value="1"/>
</dbReference>
<keyword evidence="2" id="KW-1185">Reference proteome</keyword>
<accession>A0A2A2IC33</accession>
<organism evidence="1 2">
    <name type="scientific">Virgibacillus profundi</name>
    <dbReference type="NCBI Taxonomy" id="2024555"/>
    <lineage>
        <taxon>Bacteria</taxon>
        <taxon>Bacillati</taxon>
        <taxon>Bacillota</taxon>
        <taxon>Bacilli</taxon>
        <taxon>Bacillales</taxon>
        <taxon>Bacillaceae</taxon>
        <taxon>Virgibacillus</taxon>
    </lineage>
</organism>
<dbReference type="OrthoDB" id="1907642at2"/>
<dbReference type="AlphaFoldDB" id="A0A2A2IC33"/>
<evidence type="ECO:0000313" key="1">
    <source>
        <dbReference type="EMBL" id="PAV28876.1"/>
    </source>
</evidence>
<dbReference type="EMBL" id="NPOA01000010">
    <property type="protein sequence ID" value="PAV28876.1"/>
    <property type="molecule type" value="Genomic_DNA"/>
</dbReference>
<dbReference type="Proteomes" id="UP000218887">
    <property type="component" value="Unassembled WGS sequence"/>
</dbReference>
<proteinExistence type="predicted"/>
<sequence length="91" mass="10486">MHFTLAGKKPSRRTIDCCSLIHNTCKQDISFHNQKLTYSIHDKIFAEHTFSPPITIEKQTSMPWTFIFPVGSFNINEEFSNGILKIEGEIQ</sequence>
<reference evidence="1 2" key="1">
    <citation type="submission" date="2017-08" db="EMBL/GenBank/DDBJ databases">
        <title>Virgibacillus indicus sp. nov. and Virgibacillus profoundi sp. nov, two moderately halophilic bacteria isolated from marine sediment by using the Microfluidic Streak Plate.</title>
        <authorList>
            <person name="Xu B."/>
            <person name="Hu B."/>
            <person name="Wang J."/>
            <person name="Zhu Y."/>
            <person name="Huang L."/>
            <person name="Du W."/>
            <person name="Huang Y."/>
        </authorList>
    </citation>
    <scope>NUCLEOTIDE SEQUENCE [LARGE SCALE GENOMIC DNA]</scope>
    <source>
        <strain evidence="1 2">IO3-P3-H5</strain>
    </source>
</reference>
<protein>
    <submittedName>
        <fullName evidence="1">Uncharacterized protein</fullName>
    </submittedName>
</protein>